<dbReference type="PANTHER" id="PTHR10984">
    <property type="entry name" value="ENDOPLASMIC RETICULUM-GOLGI INTERMEDIATE COMPARTMENT PROTEIN"/>
    <property type="match status" value="1"/>
</dbReference>
<feature type="transmembrane region" description="Helical" evidence="5">
    <location>
        <begin position="20"/>
        <end position="38"/>
    </location>
</feature>
<dbReference type="OrthoDB" id="72053at2759"/>
<dbReference type="Pfam" id="PF00085">
    <property type="entry name" value="Thioredoxin"/>
    <property type="match status" value="1"/>
</dbReference>
<dbReference type="STRING" id="556484.B7G7A0"/>
<dbReference type="EMBL" id="CM000619">
    <property type="protein sequence ID" value="EEC45607.1"/>
    <property type="molecule type" value="Genomic_DNA"/>
</dbReference>
<feature type="domain" description="Thioredoxin" evidence="6">
    <location>
        <begin position="119"/>
        <end position="248"/>
    </location>
</feature>
<evidence type="ECO:0000313" key="7">
    <source>
        <dbReference type="EMBL" id="EEC45607.1"/>
    </source>
</evidence>
<reference evidence="7 8" key="1">
    <citation type="journal article" date="2008" name="Nature">
        <title>The Phaeodactylum genome reveals the evolutionary history of diatom genomes.</title>
        <authorList>
            <person name="Bowler C."/>
            <person name="Allen A.E."/>
            <person name="Badger J.H."/>
            <person name="Grimwood J."/>
            <person name="Jabbari K."/>
            <person name="Kuo A."/>
            <person name="Maheswari U."/>
            <person name="Martens C."/>
            <person name="Maumus F."/>
            <person name="Otillar R.P."/>
            <person name="Rayko E."/>
            <person name="Salamov A."/>
            <person name="Vandepoele K."/>
            <person name="Beszteri B."/>
            <person name="Gruber A."/>
            <person name="Heijde M."/>
            <person name="Katinka M."/>
            <person name="Mock T."/>
            <person name="Valentin K."/>
            <person name="Verret F."/>
            <person name="Berges J.A."/>
            <person name="Brownlee C."/>
            <person name="Cadoret J.P."/>
            <person name="Chiovitti A."/>
            <person name="Choi C.J."/>
            <person name="Coesel S."/>
            <person name="De Martino A."/>
            <person name="Detter J.C."/>
            <person name="Durkin C."/>
            <person name="Falciatore A."/>
            <person name="Fournet J."/>
            <person name="Haruta M."/>
            <person name="Huysman M.J."/>
            <person name="Jenkins B.D."/>
            <person name="Jiroutova K."/>
            <person name="Jorgensen R.E."/>
            <person name="Joubert Y."/>
            <person name="Kaplan A."/>
            <person name="Kroger N."/>
            <person name="Kroth P.G."/>
            <person name="La Roche J."/>
            <person name="Lindquist E."/>
            <person name="Lommer M."/>
            <person name="Martin-Jezequel V."/>
            <person name="Lopez P.J."/>
            <person name="Lucas S."/>
            <person name="Mangogna M."/>
            <person name="McGinnis K."/>
            <person name="Medlin L.K."/>
            <person name="Montsant A."/>
            <person name="Oudot-Le Secq M.P."/>
            <person name="Napoli C."/>
            <person name="Obornik M."/>
            <person name="Parker M.S."/>
            <person name="Petit J.L."/>
            <person name="Porcel B.M."/>
            <person name="Poulsen N."/>
            <person name="Robison M."/>
            <person name="Rychlewski L."/>
            <person name="Rynearson T.A."/>
            <person name="Schmutz J."/>
            <person name="Shapiro H."/>
            <person name="Siaut M."/>
            <person name="Stanley M."/>
            <person name="Sussman M.R."/>
            <person name="Taylor A.R."/>
            <person name="Vardi A."/>
            <person name="von Dassow P."/>
            <person name="Vyverman W."/>
            <person name="Willis A."/>
            <person name="Wyrwicz L.S."/>
            <person name="Rokhsar D.S."/>
            <person name="Weissenbach J."/>
            <person name="Armbrust E.V."/>
            <person name="Green B.R."/>
            <person name="Van de Peer Y."/>
            <person name="Grigoriev I.V."/>
        </authorList>
    </citation>
    <scope>NUCLEOTIDE SEQUENCE [LARGE SCALE GENOMIC DNA]</scope>
    <source>
        <strain evidence="7 8">CCAP 1055/1</strain>
    </source>
</reference>
<dbReference type="RefSeq" id="XP_002182871.1">
    <property type="nucleotide sequence ID" value="XM_002182835.1"/>
</dbReference>
<dbReference type="InParanoid" id="B7G7A0"/>
<evidence type="ECO:0000259" key="6">
    <source>
        <dbReference type="PROSITE" id="PS51352"/>
    </source>
</evidence>
<dbReference type="InterPro" id="IPR039542">
    <property type="entry name" value="Erv_N"/>
</dbReference>
<evidence type="ECO:0000256" key="1">
    <source>
        <dbReference type="ARBA" id="ARBA00004370"/>
    </source>
</evidence>
<keyword evidence="8" id="KW-1185">Reference proteome</keyword>
<protein>
    <recommendedName>
        <fullName evidence="6">Thioredoxin domain-containing protein</fullName>
    </recommendedName>
</protein>
<sequence length="467" mass="53083">MSSVDFYRRVPKDLTEATSLGAIMSVCALVVMGVLFLSETAAFARTGIATSITLDENTSPQIRLNFNITLTDLQCDYVSIDVWDALGTNKQNVTKNIDKWQLDAQGIRRIFSGRNREGREVVHDSHDRSLDEIHSEDGKAVVDLTADTFDDFMEEHEMAFVDLYAPWCVWCQRLAPTWELFAQEVKKEGMPIGVAKIDCMAEADLCRAQRVMAFPTLRWYHEGKAVAPDYKMDRTIPALTSFAKRKLDMDEKFKEWHSKASDSADPAEVEKKRQLYQQNRPDHPGCQVSGHLMVNRVPGNFHLEAKSKSHNLNAAMTNLSHVVNHLSFGEPIDENNRKSKRILKQVPEEHRQFAPMDGQAFLTKAFHQAFHHYIKVVSTHLNMGSSDANSMLTYQFLEQSQIVFYDDVNVPEARFSYDLSPMSVVVEKEGRKWYDYLTSLCAIIGGTFTTLGLIDATLYKVLKPKKL</sequence>
<dbReference type="Pfam" id="PF07970">
    <property type="entry name" value="COPIIcoated_ERV"/>
    <property type="match status" value="1"/>
</dbReference>
<dbReference type="InterPro" id="IPR012936">
    <property type="entry name" value="Erv_C"/>
</dbReference>
<keyword evidence="2 5" id="KW-0812">Transmembrane</keyword>
<dbReference type="eggNOG" id="KOG2667">
    <property type="taxonomic scope" value="Eukaryota"/>
</dbReference>
<dbReference type="CDD" id="cd02961">
    <property type="entry name" value="PDI_a_family"/>
    <property type="match status" value="1"/>
</dbReference>
<evidence type="ECO:0000313" key="8">
    <source>
        <dbReference type="Proteomes" id="UP000000759"/>
    </source>
</evidence>
<dbReference type="GeneID" id="7203702"/>
<keyword evidence="4 5" id="KW-0472">Membrane</keyword>
<dbReference type="KEGG" id="pti:PHATRDRAFT_14990"/>
<evidence type="ECO:0000256" key="4">
    <source>
        <dbReference type="ARBA" id="ARBA00023136"/>
    </source>
</evidence>
<evidence type="ECO:0000256" key="3">
    <source>
        <dbReference type="ARBA" id="ARBA00022989"/>
    </source>
</evidence>
<dbReference type="InterPro" id="IPR017937">
    <property type="entry name" value="Thioredoxin_CS"/>
</dbReference>
<dbReference type="SUPFAM" id="SSF52833">
    <property type="entry name" value="Thioredoxin-like"/>
    <property type="match status" value="1"/>
</dbReference>
<dbReference type="InterPro" id="IPR013766">
    <property type="entry name" value="Thioredoxin_domain"/>
</dbReference>
<dbReference type="InterPro" id="IPR045888">
    <property type="entry name" value="Erv"/>
</dbReference>
<evidence type="ECO:0000256" key="2">
    <source>
        <dbReference type="ARBA" id="ARBA00022692"/>
    </source>
</evidence>
<dbReference type="PANTHER" id="PTHR10984:SF37">
    <property type="entry name" value="PROTEIN DISULFIDE-ISOMERASE 5-3"/>
    <property type="match status" value="1"/>
</dbReference>
<dbReference type="PROSITE" id="PS51352">
    <property type="entry name" value="THIOREDOXIN_2"/>
    <property type="match status" value="1"/>
</dbReference>
<organism evidence="7 8">
    <name type="scientific">Phaeodactylum tricornutum (strain CCAP 1055/1)</name>
    <dbReference type="NCBI Taxonomy" id="556484"/>
    <lineage>
        <taxon>Eukaryota</taxon>
        <taxon>Sar</taxon>
        <taxon>Stramenopiles</taxon>
        <taxon>Ochrophyta</taxon>
        <taxon>Bacillariophyta</taxon>
        <taxon>Bacillariophyceae</taxon>
        <taxon>Bacillariophycidae</taxon>
        <taxon>Naviculales</taxon>
        <taxon>Phaeodactylaceae</taxon>
        <taxon>Phaeodactylum</taxon>
    </lineage>
</organism>
<dbReference type="InterPro" id="IPR036249">
    <property type="entry name" value="Thioredoxin-like_sf"/>
</dbReference>
<dbReference type="AlphaFoldDB" id="B7G7A0"/>
<dbReference type="Pfam" id="PF13850">
    <property type="entry name" value="ERGIC_N"/>
    <property type="match status" value="1"/>
</dbReference>
<dbReference type="GO" id="GO:0030134">
    <property type="term" value="C:COPII-coated ER to Golgi transport vesicle"/>
    <property type="evidence" value="ECO:0007669"/>
    <property type="project" value="TreeGrafter"/>
</dbReference>
<feature type="transmembrane region" description="Helical" evidence="5">
    <location>
        <begin position="436"/>
        <end position="459"/>
    </location>
</feature>
<dbReference type="GO" id="GO:0016020">
    <property type="term" value="C:membrane"/>
    <property type="evidence" value="ECO:0007669"/>
    <property type="project" value="UniProtKB-SubCell"/>
</dbReference>
<dbReference type="Proteomes" id="UP000000759">
    <property type="component" value="Chromosome 17"/>
</dbReference>
<dbReference type="PROSITE" id="PS00194">
    <property type="entry name" value="THIOREDOXIN_1"/>
    <property type="match status" value="1"/>
</dbReference>
<name>B7G7A0_PHATC</name>
<dbReference type="Gene3D" id="3.40.30.10">
    <property type="entry name" value="Glutaredoxin"/>
    <property type="match status" value="1"/>
</dbReference>
<gene>
    <name evidence="7" type="ORF">PHATRDRAFT_14990</name>
</gene>
<dbReference type="HOGENOM" id="CLU_034705_3_0_1"/>
<comment type="subcellular location">
    <subcellularLocation>
        <location evidence="1">Membrane</location>
    </subcellularLocation>
</comment>
<evidence type="ECO:0000256" key="5">
    <source>
        <dbReference type="SAM" id="Phobius"/>
    </source>
</evidence>
<proteinExistence type="predicted"/>
<keyword evidence="3 5" id="KW-1133">Transmembrane helix</keyword>
<reference evidence="8" key="2">
    <citation type="submission" date="2008-08" db="EMBL/GenBank/DDBJ databases">
        <authorList>
            <consortium name="Diatom Consortium"/>
            <person name="Grigoriev I."/>
            <person name="Grimwood J."/>
            <person name="Kuo A."/>
            <person name="Otillar R.P."/>
            <person name="Salamov A."/>
            <person name="Detter J.C."/>
            <person name="Lindquist E."/>
            <person name="Shapiro H."/>
            <person name="Lucas S."/>
            <person name="Glavina del Rio T."/>
            <person name="Pitluck S."/>
            <person name="Rokhsar D."/>
            <person name="Bowler C."/>
        </authorList>
    </citation>
    <scope>GENOME REANNOTATION</scope>
    <source>
        <strain evidence="8">CCAP 1055/1</strain>
    </source>
</reference>
<dbReference type="PaxDb" id="2850-Phatr14990"/>
<dbReference type="GO" id="GO:0005783">
    <property type="term" value="C:endoplasmic reticulum"/>
    <property type="evidence" value="ECO:0007669"/>
    <property type="project" value="TreeGrafter"/>
</dbReference>
<accession>B7G7A0</accession>